<proteinExistence type="inferred from homology"/>
<name>A0AAV2SVI4_MEGNR</name>
<feature type="domain" description="DUF2428" evidence="3">
    <location>
        <begin position="379"/>
        <end position="594"/>
    </location>
</feature>
<dbReference type="InterPro" id="IPR056842">
    <property type="entry name" value="THADA-like_TPR_C"/>
</dbReference>
<comment type="similarity">
    <text evidence="1">Belongs to the THADA family.</text>
</comment>
<keyword evidence="2" id="KW-0819">tRNA processing</keyword>
<keyword evidence="7" id="KW-1185">Reference proteome</keyword>
<dbReference type="InterPro" id="IPR056843">
    <property type="entry name" value="THADA-like_TPR"/>
</dbReference>
<dbReference type="AlphaFoldDB" id="A0AAV2SVI4"/>
<evidence type="ECO:0000313" key="6">
    <source>
        <dbReference type="EMBL" id="CAL4256102.1"/>
    </source>
</evidence>
<feature type="domain" description="tRNA (32-2'-O)-methyltransferase regulator THADA-like C-terminal TPR repeats region" evidence="5">
    <location>
        <begin position="597"/>
        <end position="651"/>
    </location>
</feature>
<gene>
    <name evidence="6" type="ORF">MNOR_LOCUS42021</name>
</gene>
<dbReference type="GO" id="GO:0005829">
    <property type="term" value="C:cytosol"/>
    <property type="evidence" value="ECO:0007669"/>
    <property type="project" value="TreeGrafter"/>
</dbReference>
<evidence type="ECO:0000259" key="4">
    <source>
        <dbReference type="Pfam" id="PF25150"/>
    </source>
</evidence>
<evidence type="ECO:0000259" key="3">
    <source>
        <dbReference type="Pfam" id="PF10350"/>
    </source>
</evidence>
<dbReference type="Proteomes" id="UP001497623">
    <property type="component" value="Unassembled WGS sequence"/>
</dbReference>
<feature type="domain" description="tRNA (32-2'-O)-methyltransferase regulator THADA-like C-terminal TPR repeats region" evidence="5">
    <location>
        <begin position="696"/>
        <end position="796"/>
    </location>
</feature>
<dbReference type="Pfam" id="PF10350">
    <property type="entry name" value="DUF2428"/>
    <property type="match status" value="1"/>
</dbReference>
<protein>
    <recommendedName>
        <fullName evidence="8">DUF2428 domain-containing protein</fullName>
    </recommendedName>
</protein>
<feature type="non-terminal residue" evidence="6">
    <location>
        <position position="1260"/>
    </location>
</feature>
<dbReference type="PANTHER" id="PTHR14387">
    <property type="entry name" value="THADA/DEATH RECEPTOR INTERACTING PROTEIN"/>
    <property type="match status" value="1"/>
</dbReference>
<sequence length="1260" mass="142959">SVHFRQHIIKTFRILMVRVRDSCINQLKKSPYRFLGSENFKPELMGNYKASECLRTNCGLLMWLLRCIHINFAPDSNYQRKILCLQLYKEFMLSFYEHDSCSFTYKLIPRCKILNLFLTEYGDLIERDSFLSNADINNSEVYSLTNLSYYLYSKKSKVNFNGFILPWTQEMLYNACLDDMNDIREESEFILQIIQTENREVKFEETLKWFKFGIGLCDSPKSCEAESGAALVRIVDLTLAASRIEPVHIFKELGVVIEDENIFCFLLRRLENQFEIAQKNLLIAAMESPIHGTVLALNRCLLQTFLNTGVTQDKLRGYITKLSGILISLVEFMLKNLALASSGGSTIAPSFAEMGESVELIIKECIQKDPCILNKNMEAKNDCRTRENWSVNEVTDSSAISGNHHLVLSCCWQTLKMCCLISSRCIQHCSSCLSEDITESLLQHVMVRVLTGTRHKGAMEAAKAAYAQACSFLLSSKSSVYTLIHGQVYEVLNQLEAGAETSITRRGAGLAMMVDAACGAAPRCSAQLIDTTVKRLIHIANLDNVDDGIFDASPALSLHILQSLVLNASLAHNLQDHLPNIAITCITAFSSSSWGKRNAALQLYGSVVPRMVGEKKVKDDSSAFNSLTAPEFLSRYPALSDFLLHILSKVCYGEIEEIHERDRNCDEGILGNRNCITNKNDTGLSSIHFGGNAVGQASYLVPVLSLLARLSPGTGLQQNLQLSKTLQNYSSVTLAILKSPVHSVRRLGSLALISLTPTREIPLLLDKILHTISNSNSIKFRCTNLVHGHLLILQNLIYFYPEICKHNSFKIKILDSLQSIMMAQENCLVIKSIAIKLCTVLEPEHMTDTEIRQNTEPGGADYIRKLTELNLQHSTKQSTLEQYLMSNCQDEMEMSVKFLEEKILNDKENEYLSEFYETMMWKRLEMESKQNYKQVSPVLKLFMVFLNKYSVFKCMPSESSICTLHSLLSGTMGVFVSSQALKIASYIIKVYPEKIFGKDQFLKEFVCKINHFSNPISTEDYRMAATESLIVCLNTLLNNNLMFFQKEKLITACIHLLQDEDSAIRDTACKIVNSLSFCRSPNVNHLQNANLSLKTLIYSISTYYIHIGDIEMFQILWKLCHGPLLQNLEFPSEILEINVSSYLFQSHTMNLYMEPKQISLTVAQALMFAICKNNEIVKNLKFHKWVVDQLLLINKEGETVKHYLEMEQIHLSKRQKLLIYLNRYIVASRLLVQLANTLNIPIILKYPVEFANDRYCAAFQ</sequence>
<dbReference type="SUPFAM" id="SSF48371">
    <property type="entry name" value="ARM repeat"/>
    <property type="match status" value="1"/>
</dbReference>
<dbReference type="PANTHER" id="PTHR14387:SF0">
    <property type="entry name" value="DUF2428 DOMAIN-CONTAINING PROTEIN"/>
    <property type="match status" value="1"/>
</dbReference>
<accession>A0AAV2SVI4</accession>
<dbReference type="InterPro" id="IPR019442">
    <property type="entry name" value="THADA/TRM732_DUF2428"/>
</dbReference>
<comment type="caution">
    <text evidence="6">The sequence shown here is derived from an EMBL/GenBank/DDBJ whole genome shotgun (WGS) entry which is preliminary data.</text>
</comment>
<dbReference type="InterPro" id="IPR016024">
    <property type="entry name" value="ARM-type_fold"/>
</dbReference>
<evidence type="ECO:0000256" key="1">
    <source>
        <dbReference type="ARBA" id="ARBA00010409"/>
    </source>
</evidence>
<organism evidence="6 7">
    <name type="scientific">Meganyctiphanes norvegica</name>
    <name type="common">Northern krill</name>
    <name type="synonym">Thysanopoda norvegica</name>
    <dbReference type="NCBI Taxonomy" id="48144"/>
    <lineage>
        <taxon>Eukaryota</taxon>
        <taxon>Metazoa</taxon>
        <taxon>Ecdysozoa</taxon>
        <taxon>Arthropoda</taxon>
        <taxon>Crustacea</taxon>
        <taxon>Multicrustacea</taxon>
        <taxon>Malacostraca</taxon>
        <taxon>Eumalacostraca</taxon>
        <taxon>Eucarida</taxon>
        <taxon>Euphausiacea</taxon>
        <taxon>Euphausiidae</taxon>
        <taxon>Meganyctiphanes</taxon>
    </lineage>
</organism>
<dbReference type="Pfam" id="PF25150">
    <property type="entry name" value="TPR_Trm732"/>
    <property type="match status" value="1"/>
</dbReference>
<dbReference type="GO" id="GO:0030488">
    <property type="term" value="P:tRNA methylation"/>
    <property type="evidence" value="ECO:0007669"/>
    <property type="project" value="TreeGrafter"/>
</dbReference>
<feature type="domain" description="tRNA (32-2'-O)-methyltransferase regulator THADA-like TPR repeats region" evidence="4">
    <location>
        <begin position="2"/>
        <end position="93"/>
    </location>
</feature>
<evidence type="ECO:0000313" key="7">
    <source>
        <dbReference type="Proteomes" id="UP001497623"/>
    </source>
</evidence>
<evidence type="ECO:0000256" key="2">
    <source>
        <dbReference type="ARBA" id="ARBA00022694"/>
    </source>
</evidence>
<dbReference type="EMBL" id="CAXKWB010188660">
    <property type="protein sequence ID" value="CAL4256102.1"/>
    <property type="molecule type" value="Genomic_DNA"/>
</dbReference>
<feature type="non-terminal residue" evidence="6">
    <location>
        <position position="1"/>
    </location>
</feature>
<evidence type="ECO:0008006" key="8">
    <source>
        <dbReference type="Google" id="ProtNLM"/>
    </source>
</evidence>
<dbReference type="Pfam" id="PF25151">
    <property type="entry name" value="TPR_Trm732_C"/>
    <property type="match status" value="2"/>
</dbReference>
<reference evidence="6 7" key="1">
    <citation type="submission" date="2024-05" db="EMBL/GenBank/DDBJ databases">
        <authorList>
            <person name="Wallberg A."/>
        </authorList>
    </citation>
    <scope>NUCLEOTIDE SEQUENCE [LARGE SCALE GENOMIC DNA]</scope>
</reference>
<dbReference type="InterPro" id="IPR051954">
    <property type="entry name" value="tRNA_methyltransferase_THADA"/>
</dbReference>
<evidence type="ECO:0000259" key="5">
    <source>
        <dbReference type="Pfam" id="PF25151"/>
    </source>
</evidence>